<dbReference type="STRING" id="385682.SAMN05444380_11775"/>
<evidence type="ECO:0000313" key="2">
    <source>
        <dbReference type="EMBL" id="SFE74211.1"/>
    </source>
</evidence>
<evidence type="ECO:0000256" key="1">
    <source>
        <dbReference type="SAM" id="Phobius"/>
    </source>
</evidence>
<feature type="transmembrane region" description="Helical" evidence="1">
    <location>
        <begin position="40"/>
        <end position="60"/>
    </location>
</feature>
<sequence>MGLSRVNLFSKRYSVTFAFFYVRCFSNIPNNKKGSFQKGMGNVISILGLIVIRLIIWSVTDNG</sequence>
<keyword evidence="1" id="KW-0472">Membrane</keyword>
<protein>
    <submittedName>
        <fullName evidence="2">Uncharacterized protein</fullName>
    </submittedName>
</protein>
<gene>
    <name evidence="2" type="ORF">SAMN05444380_11775</name>
</gene>
<dbReference type="Proteomes" id="UP000181976">
    <property type="component" value="Unassembled WGS sequence"/>
</dbReference>
<keyword evidence="3" id="KW-1185">Reference proteome</keyword>
<organism evidence="2 3">
    <name type="scientific">Thermophagus xiamenensis</name>
    <dbReference type="NCBI Taxonomy" id="385682"/>
    <lineage>
        <taxon>Bacteria</taxon>
        <taxon>Pseudomonadati</taxon>
        <taxon>Bacteroidota</taxon>
        <taxon>Bacteroidia</taxon>
        <taxon>Marinilabiliales</taxon>
        <taxon>Marinilabiliaceae</taxon>
        <taxon>Thermophagus</taxon>
    </lineage>
</organism>
<keyword evidence="1" id="KW-0812">Transmembrane</keyword>
<dbReference type="AlphaFoldDB" id="A0A1I2D121"/>
<proteinExistence type="predicted"/>
<evidence type="ECO:0000313" key="3">
    <source>
        <dbReference type="Proteomes" id="UP000181976"/>
    </source>
</evidence>
<name>A0A1I2D121_9BACT</name>
<dbReference type="InParanoid" id="A0A1I2D121"/>
<keyword evidence="1" id="KW-1133">Transmembrane helix</keyword>
<dbReference type="EMBL" id="FONA01000017">
    <property type="protein sequence ID" value="SFE74211.1"/>
    <property type="molecule type" value="Genomic_DNA"/>
</dbReference>
<reference evidence="2 3" key="1">
    <citation type="submission" date="2016-10" db="EMBL/GenBank/DDBJ databases">
        <authorList>
            <person name="de Groot N.N."/>
        </authorList>
    </citation>
    <scope>NUCLEOTIDE SEQUENCE [LARGE SCALE GENOMIC DNA]</scope>
    <source>
        <strain evidence="2 3">DSM 19012</strain>
    </source>
</reference>
<accession>A0A1I2D121</accession>